<reference evidence="2 3" key="1">
    <citation type="journal article" date="2023" name="Plants (Basel)">
        <title>Bridging the Gap: Combining Genomics and Transcriptomics Approaches to Understand Stylosanthes scabra, an Orphan Legume from the Brazilian Caatinga.</title>
        <authorList>
            <person name="Ferreira-Neto J.R.C."/>
            <person name="da Silva M.D."/>
            <person name="Binneck E."/>
            <person name="de Melo N.F."/>
            <person name="da Silva R.H."/>
            <person name="de Melo A.L.T.M."/>
            <person name="Pandolfi V."/>
            <person name="Bustamante F.O."/>
            <person name="Brasileiro-Vidal A.C."/>
            <person name="Benko-Iseppon A.M."/>
        </authorList>
    </citation>
    <scope>NUCLEOTIDE SEQUENCE [LARGE SCALE GENOMIC DNA]</scope>
    <source>
        <tissue evidence="2">Leaves</tissue>
    </source>
</reference>
<accession>A0ABU6SPX2</accession>
<name>A0ABU6SPX2_9FABA</name>
<dbReference type="EMBL" id="JASCZI010061160">
    <property type="protein sequence ID" value="MED6137843.1"/>
    <property type="molecule type" value="Genomic_DNA"/>
</dbReference>
<comment type="caution">
    <text evidence="2">The sequence shown here is derived from an EMBL/GenBank/DDBJ whole genome shotgun (WGS) entry which is preliminary data.</text>
</comment>
<sequence length="123" mass="13513">MTEVINTPKPTMATASTAHNTIKFPSQTISLAIIFSHGGAPISDTEYTNVILDGLNDDYHPFITTVNAREPPLSIPDLKTLLMVEEDLIERLKKPHSTMVQVNVSQTANSTQKNANTENQSSY</sequence>
<protein>
    <submittedName>
        <fullName evidence="2">Uncharacterized protein</fullName>
    </submittedName>
</protein>
<dbReference type="PANTHER" id="PTHR47481">
    <property type="match status" value="1"/>
</dbReference>
<evidence type="ECO:0000313" key="3">
    <source>
        <dbReference type="Proteomes" id="UP001341840"/>
    </source>
</evidence>
<keyword evidence="3" id="KW-1185">Reference proteome</keyword>
<organism evidence="2 3">
    <name type="scientific">Stylosanthes scabra</name>
    <dbReference type="NCBI Taxonomy" id="79078"/>
    <lineage>
        <taxon>Eukaryota</taxon>
        <taxon>Viridiplantae</taxon>
        <taxon>Streptophyta</taxon>
        <taxon>Embryophyta</taxon>
        <taxon>Tracheophyta</taxon>
        <taxon>Spermatophyta</taxon>
        <taxon>Magnoliopsida</taxon>
        <taxon>eudicotyledons</taxon>
        <taxon>Gunneridae</taxon>
        <taxon>Pentapetalae</taxon>
        <taxon>rosids</taxon>
        <taxon>fabids</taxon>
        <taxon>Fabales</taxon>
        <taxon>Fabaceae</taxon>
        <taxon>Papilionoideae</taxon>
        <taxon>50 kb inversion clade</taxon>
        <taxon>dalbergioids sensu lato</taxon>
        <taxon>Dalbergieae</taxon>
        <taxon>Pterocarpus clade</taxon>
        <taxon>Stylosanthes</taxon>
    </lineage>
</organism>
<proteinExistence type="predicted"/>
<evidence type="ECO:0000313" key="2">
    <source>
        <dbReference type="EMBL" id="MED6137843.1"/>
    </source>
</evidence>
<dbReference type="Proteomes" id="UP001341840">
    <property type="component" value="Unassembled WGS sequence"/>
</dbReference>
<gene>
    <name evidence="2" type="ORF">PIB30_068852</name>
</gene>
<evidence type="ECO:0000256" key="1">
    <source>
        <dbReference type="SAM" id="MobiDB-lite"/>
    </source>
</evidence>
<dbReference type="PANTHER" id="PTHR47481:SF30">
    <property type="entry name" value="CCHC-TYPE DOMAIN-CONTAINING PROTEIN"/>
    <property type="match status" value="1"/>
</dbReference>
<feature type="region of interest" description="Disordered" evidence="1">
    <location>
        <begin position="103"/>
        <end position="123"/>
    </location>
</feature>